<dbReference type="EMBL" id="JACHGW010000003">
    <property type="protein sequence ID" value="MBB6051250.1"/>
    <property type="molecule type" value="Genomic_DNA"/>
</dbReference>
<dbReference type="Gene3D" id="1.50.10.20">
    <property type="match status" value="1"/>
</dbReference>
<dbReference type="SUPFAM" id="SSF81853">
    <property type="entry name" value="Family 10 polysaccharide lyase"/>
    <property type="match status" value="1"/>
</dbReference>
<protein>
    <submittedName>
        <fullName evidence="1">PelA/Pel-15E family pectate lyase</fullName>
    </submittedName>
</protein>
<name>A0A7W9SRU3_ARMRO</name>
<reference evidence="1 2" key="1">
    <citation type="submission" date="2020-08" db="EMBL/GenBank/DDBJ databases">
        <title>Genomic Encyclopedia of Type Strains, Phase IV (KMG-IV): sequencing the most valuable type-strain genomes for metagenomic binning, comparative biology and taxonomic classification.</title>
        <authorList>
            <person name="Goeker M."/>
        </authorList>
    </citation>
    <scope>NUCLEOTIDE SEQUENCE [LARGE SCALE GENOMIC DNA]</scope>
    <source>
        <strain evidence="1 2">DSM 23562</strain>
    </source>
</reference>
<dbReference type="InterPro" id="IPR012669">
    <property type="entry name" value="Pectate_lyase"/>
</dbReference>
<sequence length="317" mass="35493">MRQTVTWKTILNQPAGWYKTPEAQKIAKNVLLYQHANGGWEKNLDMLLPPKTPPKETTIDNGATTTQLTFLARVGTPECRTAALKALDFLLAAQYPNGGWPQFFPLKKGYYTHITFNDDAMVHVLTVLRELAQNKPDYAFVDAAQRQKSAQAVTKGIACILKCQVVQGGKKTVWCAQHDEVTFAPAKARAYELPSLSGSESVDILRFLMGEKPTPALVEAIEGGVAWLKANAIQGIRIEKQGDDKVVVRDPSAPPLWARFYDLETGKPFFCGRDGIKKATLAEIEKERRTGYAWYTNRGEKLLSDDYPAWKEKRKHP</sequence>
<proteinExistence type="predicted"/>
<dbReference type="NCBIfam" id="TIGR02474">
    <property type="entry name" value="pec_lyase"/>
    <property type="match status" value="1"/>
</dbReference>
<dbReference type="GO" id="GO:0016829">
    <property type="term" value="F:lyase activity"/>
    <property type="evidence" value="ECO:0007669"/>
    <property type="project" value="UniProtKB-KW"/>
</dbReference>
<organism evidence="1 2">
    <name type="scientific">Armatimonas rosea</name>
    <dbReference type="NCBI Taxonomy" id="685828"/>
    <lineage>
        <taxon>Bacteria</taxon>
        <taxon>Bacillati</taxon>
        <taxon>Armatimonadota</taxon>
        <taxon>Armatimonadia</taxon>
        <taxon>Armatimonadales</taxon>
        <taxon>Armatimonadaceae</taxon>
        <taxon>Armatimonas</taxon>
    </lineage>
</organism>
<evidence type="ECO:0000313" key="2">
    <source>
        <dbReference type="Proteomes" id="UP000520814"/>
    </source>
</evidence>
<evidence type="ECO:0000313" key="1">
    <source>
        <dbReference type="EMBL" id="MBB6051250.1"/>
    </source>
</evidence>
<dbReference type="Proteomes" id="UP000520814">
    <property type="component" value="Unassembled WGS sequence"/>
</dbReference>
<dbReference type="Pfam" id="PF09492">
    <property type="entry name" value="Pec_lyase"/>
    <property type="match status" value="1"/>
</dbReference>
<dbReference type="AlphaFoldDB" id="A0A7W9SRU3"/>
<comment type="caution">
    <text evidence="1">The sequence shown here is derived from an EMBL/GenBank/DDBJ whole genome shotgun (WGS) entry which is preliminary data.</text>
</comment>
<dbReference type="RefSeq" id="WP_184197864.1">
    <property type="nucleotide sequence ID" value="NZ_JACHGW010000003.1"/>
</dbReference>
<accession>A0A7W9SRU3</accession>
<keyword evidence="1" id="KW-0456">Lyase</keyword>
<gene>
    <name evidence="1" type="ORF">HNQ39_003060</name>
</gene>
<keyword evidence="2" id="KW-1185">Reference proteome</keyword>